<dbReference type="SUPFAM" id="SSF49464">
    <property type="entry name" value="Carboxypeptidase regulatory domain-like"/>
    <property type="match status" value="1"/>
</dbReference>
<protein>
    <submittedName>
        <fullName evidence="1">Carboxypeptidase regulatory-like domain-containing protein</fullName>
    </submittedName>
</protein>
<proteinExistence type="predicted"/>
<reference evidence="1" key="1">
    <citation type="submission" date="2020-06" db="EMBL/GenBank/DDBJ databases">
        <title>Legume-microbial interactions unlock mineral nutrients during tropical forest succession.</title>
        <authorList>
            <person name="Epihov D.Z."/>
        </authorList>
    </citation>
    <scope>NUCLEOTIDE SEQUENCE [LARGE SCALE GENOMIC DNA]</scope>
    <source>
        <strain evidence="1">Pan2503</strain>
    </source>
</reference>
<name>A0A7V8SXQ2_9BACT</name>
<dbReference type="Pfam" id="PF13620">
    <property type="entry name" value="CarboxypepD_reg"/>
    <property type="match status" value="1"/>
</dbReference>
<dbReference type="EMBL" id="JACDQQ010001415">
    <property type="protein sequence ID" value="MBA0086248.1"/>
    <property type="molecule type" value="Genomic_DNA"/>
</dbReference>
<comment type="caution">
    <text evidence="1">The sequence shown here is derived from an EMBL/GenBank/DDBJ whole genome shotgun (WGS) entry which is preliminary data.</text>
</comment>
<evidence type="ECO:0000313" key="2">
    <source>
        <dbReference type="Proteomes" id="UP000567293"/>
    </source>
</evidence>
<dbReference type="Gene3D" id="2.60.40.1120">
    <property type="entry name" value="Carboxypeptidase-like, regulatory domain"/>
    <property type="match status" value="1"/>
</dbReference>
<gene>
    <name evidence="1" type="ORF">HRJ53_14780</name>
</gene>
<accession>A0A7V8SXQ2</accession>
<dbReference type="InterPro" id="IPR008969">
    <property type="entry name" value="CarboxyPept-like_regulatory"/>
</dbReference>
<dbReference type="GO" id="GO:0004180">
    <property type="term" value="F:carboxypeptidase activity"/>
    <property type="evidence" value="ECO:0007669"/>
    <property type="project" value="UniProtKB-KW"/>
</dbReference>
<organism evidence="1 2">
    <name type="scientific">Candidatus Acidiferrum panamense</name>
    <dbReference type="NCBI Taxonomy" id="2741543"/>
    <lineage>
        <taxon>Bacteria</taxon>
        <taxon>Pseudomonadati</taxon>
        <taxon>Acidobacteriota</taxon>
        <taxon>Terriglobia</taxon>
        <taxon>Candidatus Acidiferrales</taxon>
        <taxon>Candidatus Acidiferrum</taxon>
    </lineage>
</organism>
<evidence type="ECO:0000313" key="1">
    <source>
        <dbReference type="EMBL" id="MBA0086248.1"/>
    </source>
</evidence>
<dbReference type="AlphaFoldDB" id="A0A7V8SXQ2"/>
<sequence length="132" mass="13961">MTLAGAALLRADVTGSILGVVHDRSQAVISGARIVVTNVQTNFKQDATSGADGSYHLLALPAGNYQLSVTAAGFRTFTEKDIVVKVNDELRFRSGSERAGRSNGIARIPCPACANKTSHPSRCRCTKTAEAR</sequence>
<dbReference type="Proteomes" id="UP000567293">
    <property type="component" value="Unassembled WGS sequence"/>
</dbReference>
<keyword evidence="2" id="KW-1185">Reference proteome</keyword>